<keyword evidence="2" id="KW-1185">Reference proteome</keyword>
<reference evidence="1 2" key="1">
    <citation type="submission" date="2014-04" db="EMBL/GenBank/DDBJ databases">
        <authorList>
            <consortium name="DOE Joint Genome Institute"/>
            <person name="Kuo A."/>
            <person name="Zuccaro A."/>
            <person name="Kohler A."/>
            <person name="Nagy L.G."/>
            <person name="Floudas D."/>
            <person name="Copeland A."/>
            <person name="Barry K.W."/>
            <person name="Cichocki N."/>
            <person name="Veneault-Fourrey C."/>
            <person name="LaButti K."/>
            <person name="Lindquist E.A."/>
            <person name="Lipzen A."/>
            <person name="Lundell T."/>
            <person name="Morin E."/>
            <person name="Murat C."/>
            <person name="Sun H."/>
            <person name="Tunlid A."/>
            <person name="Henrissat B."/>
            <person name="Grigoriev I.V."/>
            <person name="Hibbett D.S."/>
            <person name="Martin F."/>
            <person name="Nordberg H.P."/>
            <person name="Cantor M.N."/>
            <person name="Hua S.X."/>
        </authorList>
    </citation>
    <scope>NUCLEOTIDE SEQUENCE [LARGE SCALE GENOMIC DNA]</scope>
    <source>
        <strain evidence="1 2">MAFF 305830</strain>
    </source>
</reference>
<organism evidence="1 2">
    <name type="scientific">Serendipita vermifera MAFF 305830</name>
    <dbReference type="NCBI Taxonomy" id="933852"/>
    <lineage>
        <taxon>Eukaryota</taxon>
        <taxon>Fungi</taxon>
        <taxon>Dikarya</taxon>
        <taxon>Basidiomycota</taxon>
        <taxon>Agaricomycotina</taxon>
        <taxon>Agaricomycetes</taxon>
        <taxon>Sebacinales</taxon>
        <taxon>Serendipitaceae</taxon>
        <taxon>Serendipita</taxon>
    </lineage>
</organism>
<sequence>MDVVLARQVCRRFLDLIDGSIELQVRIELGADGFLLSDHGGMAASELLKLVLERRRAFEEFIPRSYWNVPFKNTQSVRREILDGVWGRSPDNRPEGTFRGIHFEELVSPTTEGGRWTLDRKDTGVDASDLSFWLDADALYLIEPLDLGQTWRIHFRHLSTNETHRLAFAPFIDFHRGDRGIWRECEIICHEKRLSVEFYDDRGPGGSRRTAVIIMDWTTGDILLPYTVTSDIAFLTPDLLMIARGLETDNPDIAAPDDIIFDIWSLEQNRTLWRCKMPISSSNYRVRYLKRPSSNKGPNCPTRYAKLFVPDPRVSILAMIFGTTTTASIEYFTVVLSVHAFLRNCRKLLEERAADRISGGDVPTFEWEEWGSDVTSWLPMDVHGSYGSRMVYGARMLAYLITPSEPDGLVNGYNTLLDFNPRPIRRAKEPLEKDEKHVRIQTIERETAWDDQGMGMGSLAYRQWISTRAFRYWNLDLEANTILARLEDEYHCYSFLPRGDSETEEPSLANSL</sequence>
<dbReference type="Proteomes" id="UP000054097">
    <property type="component" value="Unassembled WGS sequence"/>
</dbReference>
<gene>
    <name evidence="1" type="ORF">M408DRAFT_330752</name>
</gene>
<protein>
    <submittedName>
        <fullName evidence="1">Uncharacterized protein</fullName>
    </submittedName>
</protein>
<dbReference type="OrthoDB" id="2745718at2759"/>
<accession>A0A0C2WIK2</accession>
<dbReference type="EMBL" id="KN824308">
    <property type="protein sequence ID" value="KIM26193.1"/>
    <property type="molecule type" value="Genomic_DNA"/>
</dbReference>
<dbReference type="HOGENOM" id="CLU_040200_0_0_1"/>
<evidence type="ECO:0000313" key="1">
    <source>
        <dbReference type="EMBL" id="KIM26193.1"/>
    </source>
</evidence>
<proteinExistence type="predicted"/>
<dbReference type="AlphaFoldDB" id="A0A0C2WIK2"/>
<reference evidence="2" key="2">
    <citation type="submission" date="2015-01" db="EMBL/GenBank/DDBJ databases">
        <title>Evolutionary Origins and Diversification of the Mycorrhizal Mutualists.</title>
        <authorList>
            <consortium name="DOE Joint Genome Institute"/>
            <consortium name="Mycorrhizal Genomics Consortium"/>
            <person name="Kohler A."/>
            <person name="Kuo A."/>
            <person name="Nagy L.G."/>
            <person name="Floudas D."/>
            <person name="Copeland A."/>
            <person name="Barry K.W."/>
            <person name="Cichocki N."/>
            <person name="Veneault-Fourrey C."/>
            <person name="LaButti K."/>
            <person name="Lindquist E.A."/>
            <person name="Lipzen A."/>
            <person name="Lundell T."/>
            <person name="Morin E."/>
            <person name="Murat C."/>
            <person name="Riley R."/>
            <person name="Ohm R."/>
            <person name="Sun H."/>
            <person name="Tunlid A."/>
            <person name="Henrissat B."/>
            <person name="Grigoriev I.V."/>
            <person name="Hibbett D.S."/>
            <person name="Martin F."/>
        </authorList>
    </citation>
    <scope>NUCLEOTIDE SEQUENCE [LARGE SCALE GENOMIC DNA]</scope>
    <source>
        <strain evidence="2">MAFF 305830</strain>
    </source>
</reference>
<name>A0A0C2WIK2_SERVB</name>
<evidence type="ECO:0000313" key="2">
    <source>
        <dbReference type="Proteomes" id="UP000054097"/>
    </source>
</evidence>